<dbReference type="PRINTS" id="PR00774">
    <property type="entry name" value="GUANYLIN"/>
</dbReference>
<dbReference type="GO" id="GO:0030250">
    <property type="term" value="F:guanylate cyclase activator activity"/>
    <property type="evidence" value="ECO:0007669"/>
    <property type="project" value="InterPro"/>
</dbReference>
<dbReference type="PIRSF" id="PIRSF001849">
    <property type="entry name" value="Guanylin"/>
    <property type="match status" value="1"/>
</dbReference>
<dbReference type="InParanoid" id="A0A3B1IUU8"/>
<name>A0A3B1IUU8_ASTMX</name>
<comment type="similarity">
    <text evidence="2">Belongs to the guanylin family.</text>
</comment>
<dbReference type="SUPFAM" id="SSF89890">
    <property type="entry name" value="Proguanylin"/>
    <property type="match status" value="1"/>
</dbReference>
<dbReference type="InterPro" id="IPR036382">
    <property type="entry name" value="Guanylin_sf"/>
</dbReference>
<dbReference type="AlphaFoldDB" id="A0A3B1IUU8"/>
<dbReference type="Proteomes" id="UP000018467">
    <property type="component" value="Unassembled WGS sequence"/>
</dbReference>
<evidence type="ECO:0000256" key="2">
    <source>
        <dbReference type="ARBA" id="ARBA00009883"/>
    </source>
</evidence>
<feature type="signal peptide" evidence="9">
    <location>
        <begin position="1"/>
        <end position="20"/>
    </location>
</feature>
<evidence type="ECO:0000256" key="8">
    <source>
        <dbReference type="PIRSR" id="PIRSR001849-50"/>
    </source>
</evidence>
<proteinExistence type="inferred from homology"/>
<reference evidence="11" key="2">
    <citation type="journal article" date="2014" name="Nat. Commun.">
        <title>The cavefish genome reveals candidate genes for eye loss.</title>
        <authorList>
            <person name="McGaugh S.E."/>
            <person name="Gross J.B."/>
            <person name="Aken B."/>
            <person name="Blin M."/>
            <person name="Borowsky R."/>
            <person name="Chalopin D."/>
            <person name="Hinaux H."/>
            <person name="Jeffery W.R."/>
            <person name="Keene A."/>
            <person name="Ma L."/>
            <person name="Minx P."/>
            <person name="Murphy D."/>
            <person name="O'Quin K.E."/>
            <person name="Retaux S."/>
            <person name="Rohner N."/>
            <person name="Searle S.M."/>
            <person name="Stahl B.A."/>
            <person name="Tabin C."/>
            <person name="Volff J.N."/>
            <person name="Yoshizawa M."/>
            <person name="Warren W.C."/>
        </authorList>
    </citation>
    <scope>NUCLEOTIDE SEQUENCE [LARGE SCALE GENOMIC DNA]</scope>
    <source>
        <strain evidence="11">female</strain>
    </source>
</reference>
<dbReference type="GeneTree" id="ENSGT00940000154436"/>
<dbReference type="PANTHER" id="PTHR11318">
    <property type="entry name" value="GUANYLIN FAMILY MEMBER"/>
    <property type="match status" value="1"/>
</dbReference>
<evidence type="ECO:0000256" key="7">
    <source>
        <dbReference type="ARBA" id="ARBA00041176"/>
    </source>
</evidence>
<evidence type="ECO:0000256" key="1">
    <source>
        <dbReference type="ARBA" id="ARBA00004613"/>
    </source>
</evidence>
<evidence type="ECO:0000256" key="3">
    <source>
        <dbReference type="ARBA" id="ARBA00022525"/>
    </source>
</evidence>
<dbReference type="RefSeq" id="XP_007246372.1">
    <property type="nucleotide sequence ID" value="XM_007246310.4"/>
</dbReference>
<dbReference type="STRING" id="7994.ENSAMXP00000033852"/>
<comment type="function">
    <text evidence="6">Endogenous activator of intestinal guanylate cyclase. It stimulates this enzyme through the same receptor binding region as the heat-stable enterotoxins. May be a potent physiological regulator of intestinal fluid and electrolyte transport. May be an autocrine/paracrine regulator of intestinal salt and water transport.</text>
</comment>
<dbReference type="Gene3D" id="3.90.1450.10">
    <property type="entry name" value="Guanylin"/>
    <property type="match status" value="1"/>
</dbReference>
<keyword evidence="5 8" id="KW-1015">Disulfide bond</keyword>
<evidence type="ECO:0000313" key="10">
    <source>
        <dbReference type="Ensembl" id="ENSAMXP00000033852.1"/>
    </source>
</evidence>
<keyword evidence="4 9" id="KW-0732">Signal</keyword>
<dbReference type="GO" id="GO:0005576">
    <property type="term" value="C:extracellular region"/>
    <property type="evidence" value="ECO:0007669"/>
    <property type="project" value="UniProtKB-SubCell"/>
</dbReference>
<feature type="disulfide bond" evidence="8">
    <location>
        <begin position="63"/>
        <end position="76"/>
    </location>
</feature>
<organism evidence="10 11">
    <name type="scientific">Astyanax mexicanus</name>
    <name type="common">Blind cave fish</name>
    <name type="synonym">Astyanax fasciatus mexicanus</name>
    <dbReference type="NCBI Taxonomy" id="7994"/>
    <lineage>
        <taxon>Eukaryota</taxon>
        <taxon>Metazoa</taxon>
        <taxon>Chordata</taxon>
        <taxon>Craniata</taxon>
        <taxon>Vertebrata</taxon>
        <taxon>Euteleostomi</taxon>
        <taxon>Actinopterygii</taxon>
        <taxon>Neopterygii</taxon>
        <taxon>Teleostei</taxon>
        <taxon>Ostariophysi</taxon>
        <taxon>Characiformes</taxon>
        <taxon>Characoidei</taxon>
        <taxon>Acestrorhamphidae</taxon>
        <taxon>Acestrorhamphinae</taxon>
        <taxon>Astyanax</taxon>
    </lineage>
</organism>
<feature type="chain" id="PRO_5017316499" description="Guanylate cyclase activator 2B" evidence="9">
    <location>
        <begin position="21"/>
        <end position="109"/>
    </location>
</feature>
<keyword evidence="3" id="KW-0964">Secreted</keyword>
<dbReference type="InterPro" id="IPR000879">
    <property type="entry name" value="Guanylin"/>
</dbReference>
<dbReference type="PANTHER" id="PTHR11318:SF4">
    <property type="entry name" value="GUANYLATE CYCLASE ACTIVATOR 2B"/>
    <property type="match status" value="1"/>
</dbReference>
<feature type="disulfide bond" evidence="8">
    <location>
        <begin position="101"/>
        <end position="109"/>
    </location>
</feature>
<dbReference type="Ensembl" id="ENSAMXT00000031738.1">
    <property type="protein sequence ID" value="ENSAMXP00000033852.1"/>
    <property type="gene ID" value="ENSAMXG00000032942.1"/>
</dbReference>
<protein>
    <recommendedName>
        <fullName evidence="7">Guanylate cyclase activator 2B</fullName>
    </recommendedName>
</protein>
<evidence type="ECO:0000256" key="9">
    <source>
        <dbReference type="SAM" id="SignalP"/>
    </source>
</evidence>
<evidence type="ECO:0000256" key="5">
    <source>
        <dbReference type="ARBA" id="ARBA00023157"/>
    </source>
</evidence>
<evidence type="ECO:0000256" key="4">
    <source>
        <dbReference type="ARBA" id="ARBA00022729"/>
    </source>
</evidence>
<reference evidence="10" key="3">
    <citation type="submission" date="2025-08" db="UniProtKB">
        <authorList>
            <consortium name="Ensembl"/>
        </authorList>
    </citation>
    <scope>IDENTIFICATION</scope>
</reference>
<reference evidence="11" key="1">
    <citation type="submission" date="2013-03" db="EMBL/GenBank/DDBJ databases">
        <authorList>
            <person name="Jeffery W."/>
            <person name="Warren W."/>
            <person name="Wilson R.K."/>
        </authorList>
    </citation>
    <scope>NUCLEOTIDE SEQUENCE</scope>
    <source>
        <strain evidence="11">female</strain>
    </source>
</reference>
<dbReference type="OrthoDB" id="9926421at2759"/>
<dbReference type="OMA" id="ACEICES"/>
<dbReference type="GeneID" id="103044303"/>
<dbReference type="KEGG" id="amex:103044303"/>
<comment type="subcellular location">
    <subcellularLocation>
        <location evidence="1">Secreted</location>
    </subcellularLocation>
</comment>
<feature type="disulfide bond" evidence="8">
    <location>
        <begin position="98"/>
        <end position="106"/>
    </location>
</feature>
<accession>A0A3B1IUU8</accession>
<evidence type="ECO:0000256" key="6">
    <source>
        <dbReference type="ARBA" id="ARBA00037765"/>
    </source>
</evidence>
<sequence>MKTLLLGVLLILAVSLSSDAVVVREGEFSFQLDSVKRLLALMAKDIPANQSSRRAASSAVAVCDNPALPEEFQPLCQSKNARASFSRLARYSRRLGVCEICAFAACTGC</sequence>
<evidence type="ECO:0000313" key="11">
    <source>
        <dbReference type="Proteomes" id="UP000018467"/>
    </source>
</evidence>
<keyword evidence="11" id="KW-1185">Reference proteome</keyword>
<dbReference type="Pfam" id="PF02058">
    <property type="entry name" value="Guanylin"/>
    <property type="match status" value="1"/>
</dbReference>
<reference evidence="10" key="4">
    <citation type="submission" date="2025-09" db="UniProtKB">
        <authorList>
            <consortium name="Ensembl"/>
        </authorList>
    </citation>
    <scope>IDENTIFICATION</scope>
</reference>
<dbReference type="Bgee" id="ENSAMXG00000032942">
    <property type="expression patterns" value="Expressed in head kidney and 10 other cell types or tissues"/>
</dbReference>